<proteinExistence type="predicted"/>
<dbReference type="AlphaFoldDB" id="A0A1J0WFP7"/>
<gene>
    <name evidence="1" type="ORF">BOO69_05570</name>
</gene>
<sequence length="103" mass="11801">MTTARFDPGIYGFHRAHRHFFPEEPEIDRAVSFILVERLGNIRSLFLAERIRQLLERLVSEGLMSVDDVKRVGLLYEQLINAQKIINNTTITPSDIVACFAKA</sequence>
<dbReference type="EMBL" id="CP018076">
    <property type="protein sequence ID" value="APE42950.1"/>
    <property type="molecule type" value="Genomic_DNA"/>
</dbReference>
<dbReference type="Proteomes" id="UP000181897">
    <property type="component" value="Chromosome"/>
</dbReference>
<protein>
    <submittedName>
        <fullName evidence="1">Uncharacterized protein</fullName>
    </submittedName>
</protein>
<keyword evidence="2" id="KW-1185">Reference proteome</keyword>
<reference evidence="1 2" key="1">
    <citation type="submission" date="2016-11" db="EMBL/GenBank/DDBJ databases">
        <title>Complete genome sequence of Sulfitobacter sp. AM1-D1, a toxic bacteria associated with marine dinoflagellate Alexandrium minutum in East China Sea.</title>
        <authorList>
            <person name="Yang Q."/>
            <person name="Zhang X."/>
            <person name="Tian X."/>
        </authorList>
    </citation>
    <scope>NUCLEOTIDE SEQUENCE [LARGE SCALE GENOMIC DNA]</scope>
    <source>
        <strain evidence="1 2">AM1-D1</strain>
    </source>
</reference>
<dbReference type="KEGG" id="suam:BOO69_05570"/>
<name>A0A1J0WFP7_9RHOB</name>
<accession>A0A1J0WFP7</accession>
<evidence type="ECO:0000313" key="1">
    <source>
        <dbReference type="EMBL" id="APE42950.1"/>
    </source>
</evidence>
<dbReference type="STRING" id="1917485.BOO69_05570"/>
<organism evidence="1 2">
    <name type="scientific">Sulfitobacter alexandrii</name>
    <dbReference type="NCBI Taxonomy" id="1917485"/>
    <lineage>
        <taxon>Bacteria</taxon>
        <taxon>Pseudomonadati</taxon>
        <taxon>Pseudomonadota</taxon>
        <taxon>Alphaproteobacteria</taxon>
        <taxon>Rhodobacterales</taxon>
        <taxon>Roseobacteraceae</taxon>
        <taxon>Sulfitobacter</taxon>
    </lineage>
</organism>
<evidence type="ECO:0000313" key="2">
    <source>
        <dbReference type="Proteomes" id="UP000181897"/>
    </source>
</evidence>